<dbReference type="AlphaFoldDB" id="G4RDC1"/>
<sequence>MAMLPRLQAQEQLLAINAAALGSGGVKKAEARPALLRLERLANGGKLNVQQATPATLRAMGIKVIEVKTQVAHG</sequence>
<proteinExistence type="predicted"/>
<dbReference type="Proteomes" id="UP000008850">
    <property type="component" value="Chromosome"/>
</dbReference>
<evidence type="ECO:0000313" key="2">
    <source>
        <dbReference type="Proteomes" id="UP000008850"/>
    </source>
</evidence>
<dbReference type="STRING" id="1082931.KKY_708"/>
<accession>G4RDC1</accession>
<name>G4RDC1_PELHB</name>
<keyword evidence="2" id="KW-1185">Reference proteome</keyword>
<dbReference type="HOGENOM" id="CLU_2684541_0_0_5"/>
<dbReference type="PATRIC" id="fig|1082931.4.peg.703"/>
<organism evidence="1 2">
    <name type="scientific">Pelagibacterium halotolerans (strain DSM 22347 / JCM 15775 / CGMCC 1.7692 / B2)</name>
    <dbReference type="NCBI Taxonomy" id="1082931"/>
    <lineage>
        <taxon>Bacteria</taxon>
        <taxon>Pseudomonadati</taxon>
        <taxon>Pseudomonadota</taxon>
        <taxon>Alphaproteobacteria</taxon>
        <taxon>Hyphomicrobiales</taxon>
        <taxon>Devosiaceae</taxon>
        <taxon>Pelagibacterium</taxon>
    </lineage>
</organism>
<dbReference type="KEGG" id="phl:KKY_708"/>
<gene>
    <name evidence="1" type="ordered locus">KKY_708</name>
</gene>
<dbReference type="RefSeq" id="WP_014129896.1">
    <property type="nucleotide sequence ID" value="NC_016078.1"/>
</dbReference>
<reference evidence="1 2" key="1">
    <citation type="journal article" date="2012" name="J. Bacteriol.">
        <title>Complete genome sequence of Pelagibacterium halotolerans B2T.</title>
        <authorList>
            <person name="Huo Y.Y."/>
            <person name="Cheng H."/>
            <person name="Han X.F."/>
            <person name="Jiang X.W."/>
            <person name="Sun C."/>
            <person name="Zhang X.Q."/>
            <person name="Zhu X.F."/>
            <person name="Liu Y.F."/>
            <person name="Li P.F."/>
            <person name="Ni P.X."/>
            <person name="Wu M."/>
        </authorList>
    </citation>
    <scope>NUCLEOTIDE SEQUENCE [LARGE SCALE GENOMIC DNA]</scope>
    <source>
        <strain evidence="2">DSM 22347 / JCM 15775 / CGMCC 1.7692 / B2</strain>
    </source>
</reference>
<protein>
    <submittedName>
        <fullName evidence="1">Uncharacterized protein</fullName>
    </submittedName>
</protein>
<evidence type="ECO:0000313" key="1">
    <source>
        <dbReference type="EMBL" id="AEQ50747.1"/>
    </source>
</evidence>
<dbReference type="EMBL" id="CP003075">
    <property type="protein sequence ID" value="AEQ50747.1"/>
    <property type="molecule type" value="Genomic_DNA"/>
</dbReference>